<dbReference type="GO" id="GO:0005524">
    <property type="term" value="F:ATP binding"/>
    <property type="evidence" value="ECO:0007669"/>
    <property type="project" value="InterPro"/>
</dbReference>
<dbReference type="STRING" id="5643.A0A060S705"/>
<dbReference type="Gene3D" id="1.10.510.10">
    <property type="entry name" value="Transferase(Phosphotransferase) domain 1"/>
    <property type="match status" value="1"/>
</dbReference>
<dbReference type="EMBL" id="CCBP010000062">
    <property type="protein sequence ID" value="CDO70001.1"/>
    <property type="molecule type" value="Genomic_DNA"/>
</dbReference>
<dbReference type="SUPFAM" id="SSF56112">
    <property type="entry name" value="Protein kinase-like (PK-like)"/>
    <property type="match status" value="1"/>
</dbReference>
<feature type="domain" description="Protein kinase" evidence="1">
    <location>
        <begin position="1"/>
        <end position="192"/>
    </location>
</feature>
<accession>A0A060S705</accession>
<evidence type="ECO:0000313" key="3">
    <source>
        <dbReference type="Proteomes" id="UP000029665"/>
    </source>
</evidence>
<dbReference type="PROSITE" id="PS50011">
    <property type="entry name" value="PROTEIN_KINASE_DOM"/>
    <property type="match status" value="1"/>
</dbReference>
<dbReference type="OrthoDB" id="2985259at2759"/>
<comment type="caution">
    <text evidence="2">The sequence shown here is derived from an EMBL/GenBank/DDBJ whole genome shotgun (WGS) entry which is preliminary data.</text>
</comment>
<protein>
    <recommendedName>
        <fullName evidence="1">Protein kinase domain-containing protein</fullName>
    </recommendedName>
</protein>
<dbReference type="HOGENOM" id="CLU_1415833_0_0_1"/>
<evidence type="ECO:0000259" key="1">
    <source>
        <dbReference type="PROSITE" id="PS50011"/>
    </source>
</evidence>
<keyword evidence="3" id="KW-1185">Reference proteome</keyword>
<dbReference type="GO" id="GO:0004672">
    <property type="term" value="F:protein kinase activity"/>
    <property type="evidence" value="ECO:0007669"/>
    <property type="project" value="InterPro"/>
</dbReference>
<dbReference type="AlphaFoldDB" id="A0A060S705"/>
<organism evidence="2 3">
    <name type="scientific">Pycnoporus cinnabarinus</name>
    <name type="common">Cinnabar-red polypore</name>
    <name type="synonym">Trametes cinnabarina</name>
    <dbReference type="NCBI Taxonomy" id="5643"/>
    <lineage>
        <taxon>Eukaryota</taxon>
        <taxon>Fungi</taxon>
        <taxon>Dikarya</taxon>
        <taxon>Basidiomycota</taxon>
        <taxon>Agaricomycotina</taxon>
        <taxon>Agaricomycetes</taxon>
        <taxon>Polyporales</taxon>
        <taxon>Polyporaceae</taxon>
        <taxon>Trametes</taxon>
    </lineage>
</organism>
<dbReference type="Proteomes" id="UP000029665">
    <property type="component" value="Unassembled WGS sequence"/>
</dbReference>
<dbReference type="InterPro" id="IPR011009">
    <property type="entry name" value="Kinase-like_dom_sf"/>
</dbReference>
<sequence>MSRGALLCYRSSATRLTQTWYNYLQALAFIHTLGIAHRDTEKSHFLVQYHPESLITMGVPLTRPRVYLNDFEYAIDFVDPAATTDLGPAEGYLRQLAPEVYLGKQYDPFKADVWQFGYSFSNFVSTIPAIDEILDNIISPDAAVRPTAAEARDQLALVVHSMLPTALLICPVVFERGQWQTVEAWAKSIYGS</sequence>
<dbReference type="OMA" id="KADVWQF"/>
<proteinExistence type="predicted"/>
<dbReference type="InterPro" id="IPR000719">
    <property type="entry name" value="Prot_kinase_dom"/>
</dbReference>
<evidence type="ECO:0000313" key="2">
    <source>
        <dbReference type="EMBL" id="CDO70001.1"/>
    </source>
</evidence>
<reference evidence="2" key="1">
    <citation type="submission" date="2014-01" db="EMBL/GenBank/DDBJ databases">
        <title>The genome of the white-rot fungus Pycnoporus cinnabarinus: a basidiomycete model with a versatile arsenal for lignocellulosic biomass breakdown.</title>
        <authorList>
            <person name="Levasseur A."/>
            <person name="Lomascolo A."/>
            <person name="Ruiz-Duenas F.J."/>
            <person name="Uzan E."/>
            <person name="Piumi F."/>
            <person name="Kues U."/>
            <person name="Ram A.F.J."/>
            <person name="Murat C."/>
            <person name="Haon M."/>
            <person name="Benoit I."/>
            <person name="Arfi Y."/>
            <person name="Chevret D."/>
            <person name="Drula E."/>
            <person name="Kwon M.J."/>
            <person name="Gouret P."/>
            <person name="Lesage-Meessen L."/>
            <person name="Lombard V."/>
            <person name="Mariette J."/>
            <person name="Noirot C."/>
            <person name="Park J."/>
            <person name="Patyshakuliyeva A."/>
            <person name="Wieneger R.A.B."/>
            <person name="Wosten H.A.B."/>
            <person name="Martin F."/>
            <person name="Coutinho P.M."/>
            <person name="de Vries R."/>
            <person name="Martinez A.T."/>
            <person name="Klopp C."/>
            <person name="Pontarotti P."/>
            <person name="Henrissat B."/>
            <person name="Record E."/>
        </authorList>
    </citation>
    <scope>NUCLEOTIDE SEQUENCE [LARGE SCALE GENOMIC DNA]</scope>
    <source>
        <strain evidence="2">BRFM137</strain>
    </source>
</reference>
<name>A0A060S705_PYCCI</name>
<gene>
    <name evidence="2" type="ORF">BN946_scf184354.g3</name>
</gene>